<sequence>MSKKKKILLLVFLSVAVLIALPPFLAPVVHGQGSPESALRASIYQEGHPYQSFFARISENEYVDAELGQLYDVKWFDFNSPTGDTSSVCYAPKQDDTYMIQCGTGP</sequence>
<dbReference type="PATRIC" id="fig|189381.12.peg.4325"/>
<gene>
    <name evidence="1" type="ORF">AF331_16660</name>
</gene>
<evidence type="ECO:0000313" key="1">
    <source>
        <dbReference type="EMBL" id="KON83793.1"/>
    </source>
</evidence>
<dbReference type="OrthoDB" id="2930627at2"/>
<dbReference type="EMBL" id="LGUE01000005">
    <property type="protein sequence ID" value="KON83793.1"/>
    <property type="molecule type" value="Genomic_DNA"/>
</dbReference>
<name>A0A0M0G1Y6_9BACI</name>
<reference evidence="2" key="1">
    <citation type="submission" date="2015-07" db="EMBL/GenBank/DDBJ databases">
        <title>Fjat-14235 jcm11544.</title>
        <authorList>
            <person name="Liu B."/>
            <person name="Wang J."/>
            <person name="Zhu Y."/>
            <person name="Liu G."/>
            <person name="Chen Q."/>
            <person name="Chen Z."/>
            <person name="Lan J."/>
            <person name="Che J."/>
            <person name="Ge C."/>
            <person name="Shi H."/>
            <person name="Pan Z."/>
            <person name="Liu X."/>
        </authorList>
    </citation>
    <scope>NUCLEOTIDE SEQUENCE [LARGE SCALE GENOMIC DNA]</scope>
    <source>
        <strain evidence="2">JCM 11544</strain>
    </source>
</reference>
<proteinExistence type="predicted"/>
<protein>
    <submittedName>
        <fullName evidence="1">Uncharacterized protein</fullName>
    </submittedName>
</protein>
<dbReference type="Proteomes" id="UP000037405">
    <property type="component" value="Unassembled WGS sequence"/>
</dbReference>
<comment type="caution">
    <text evidence="1">The sequence shown here is derived from an EMBL/GenBank/DDBJ whole genome shotgun (WGS) entry which is preliminary data.</text>
</comment>
<organism evidence="1 2">
    <name type="scientific">Rossellomorea marisflavi</name>
    <dbReference type="NCBI Taxonomy" id="189381"/>
    <lineage>
        <taxon>Bacteria</taxon>
        <taxon>Bacillati</taxon>
        <taxon>Bacillota</taxon>
        <taxon>Bacilli</taxon>
        <taxon>Bacillales</taxon>
        <taxon>Bacillaceae</taxon>
        <taxon>Rossellomorea</taxon>
    </lineage>
</organism>
<dbReference type="AlphaFoldDB" id="A0A0M0G1Y6"/>
<accession>A0A0M0G1Y6</accession>
<dbReference type="RefSeq" id="WP_053429199.1">
    <property type="nucleotide sequence ID" value="NZ_JAMQJB010000006.1"/>
</dbReference>
<dbReference type="STRING" id="189381.GCA_900166615_02188"/>
<evidence type="ECO:0000313" key="2">
    <source>
        <dbReference type="Proteomes" id="UP000037405"/>
    </source>
</evidence>
<keyword evidence="2" id="KW-1185">Reference proteome</keyword>